<evidence type="ECO:0000259" key="2">
    <source>
        <dbReference type="Pfam" id="PF08327"/>
    </source>
</evidence>
<protein>
    <submittedName>
        <fullName evidence="3">SRPBCC domain-containing protein</fullName>
    </submittedName>
</protein>
<evidence type="ECO:0000313" key="3">
    <source>
        <dbReference type="EMBL" id="TBW38652.1"/>
    </source>
</evidence>
<dbReference type="OrthoDB" id="9803476at2"/>
<accession>A0A4Q9VRV1</accession>
<dbReference type="RefSeq" id="WP_131308044.1">
    <property type="nucleotide sequence ID" value="NZ_SJFN01000010.1"/>
</dbReference>
<dbReference type="Gene3D" id="3.30.530.20">
    <property type="match status" value="1"/>
</dbReference>
<evidence type="ECO:0000256" key="1">
    <source>
        <dbReference type="ARBA" id="ARBA00006817"/>
    </source>
</evidence>
<dbReference type="Pfam" id="PF08327">
    <property type="entry name" value="AHSA1"/>
    <property type="match status" value="1"/>
</dbReference>
<dbReference type="CDD" id="cd07814">
    <property type="entry name" value="SRPBCC_CalC_Aha1-like"/>
    <property type="match status" value="1"/>
</dbReference>
<comment type="similarity">
    <text evidence="1">Belongs to the AHA1 family.</text>
</comment>
<dbReference type="Proteomes" id="UP000292781">
    <property type="component" value="Unassembled WGS sequence"/>
</dbReference>
<dbReference type="AlphaFoldDB" id="A0A4Q9VRV1"/>
<organism evidence="3 4">
    <name type="scientific">Siculibacillus lacustris</name>
    <dbReference type="NCBI Taxonomy" id="1549641"/>
    <lineage>
        <taxon>Bacteria</taxon>
        <taxon>Pseudomonadati</taxon>
        <taxon>Pseudomonadota</taxon>
        <taxon>Alphaproteobacteria</taxon>
        <taxon>Hyphomicrobiales</taxon>
        <taxon>Ancalomicrobiaceae</taxon>
        <taxon>Siculibacillus</taxon>
    </lineage>
</organism>
<dbReference type="InterPro" id="IPR013538">
    <property type="entry name" value="ASHA1/2-like_C"/>
</dbReference>
<reference evidence="3 4" key="1">
    <citation type="submission" date="2019-02" db="EMBL/GenBank/DDBJ databases">
        <title>Siculibacillus lacustris gen. nov., sp. nov., a new rosette-forming bacterium isolated from a freshwater crater lake (Lake St. Ana, Romania).</title>
        <authorList>
            <person name="Felfoldi T."/>
            <person name="Marton Z."/>
            <person name="Szabo A."/>
            <person name="Mentes A."/>
            <person name="Boka K."/>
            <person name="Marialigeti K."/>
            <person name="Mathe I."/>
            <person name="Koncz M."/>
            <person name="Schumann P."/>
            <person name="Toth E."/>
        </authorList>
    </citation>
    <scope>NUCLEOTIDE SEQUENCE [LARGE SCALE GENOMIC DNA]</scope>
    <source>
        <strain evidence="3 4">SA-279</strain>
    </source>
</reference>
<name>A0A4Q9VRV1_9HYPH</name>
<dbReference type="SUPFAM" id="SSF55961">
    <property type="entry name" value="Bet v1-like"/>
    <property type="match status" value="1"/>
</dbReference>
<sequence length="161" mass="17493">MTSVPPIPETHDIVVDEVFAHTPAAIWKALTSGALMARWMMAPSGFEPVVGCRFTFQTTPAGAWDGVIRCEILEIRPCERFVYRWCGGHEDNVGYGSKLDTVVTWTLAEVAGGTRLRLVHSGFVLPTNQTAFQSIGGGWKTVVARLIATLDPPDDPTGPQP</sequence>
<evidence type="ECO:0000313" key="4">
    <source>
        <dbReference type="Proteomes" id="UP000292781"/>
    </source>
</evidence>
<dbReference type="EMBL" id="SJFN01000010">
    <property type="protein sequence ID" value="TBW38652.1"/>
    <property type="molecule type" value="Genomic_DNA"/>
</dbReference>
<proteinExistence type="inferred from homology"/>
<feature type="domain" description="Activator of Hsp90 ATPase homologue 1/2-like C-terminal" evidence="2">
    <location>
        <begin position="21"/>
        <end position="150"/>
    </location>
</feature>
<dbReference type="InterPro" id="IPR023393">
    <property type="entry name" value="START-like_dom_sf"/>
</dbReference>
<gene>
    <name evidence="3" type="ORF">EYW49_08100</name>
</gene>
<keyword evidence="4" id="KW-1185">Reference proteome</keyword>
<comment type="caution">
    <text evidence="3">The sequence shown here is derived from an EMBL/GenBank/DDBJ whole genome shotgun (WGS) entry which is preliminary data.</text>
</comment>